<dbReference type="VEuPathDB" id="PlasmoDB:POWCR01_000080700"/>
<dbReference type="Proteomes" id="UP000242942">
    <property type="component" value="Unassembled WGS sequence"/>
</dbReference>
<protein>
    <submittedName>
        <fullName evidence="1">PIR protein</fullName>
    </submittedName>
</protein>
<proteinExistence type="predicted"/>
<evidence type="ECO:0000313" key="1">
    <source>
        <dbReference type="EMBL" id="SBT83601.1"/>
    </source>
</evidence>
<organism evidence="1 2">
    <name type="scientific">Plasmodium ovale</name>
    <name type="common">malaria parasite P. ovale</name>
    <dbReference type="NCBI Taxonomy" id="36330"/>
    <lineage>
        <taxon>Eukaryota</taxon>
        <taxon>Sar</taxon>
        <taxon>Alveolata</taxon>
        <taxon>Apicomplexa</taxon>
        <taxon>Aconoidasida</taxon>
        <taxon>Haemosporida</taxon>
        <taxon>Plasmodiidae</taxon>
        <taxon>Plasmodium</taxon>
        <taxon>Plasmodium (Plasmodium)</taxon>
    </lineage>
</organism>
<evidence type="ECO:0000313" key="2">
    <source>
        <dbReference type="Proteomes" id="UP000242942"/>
    </source>
</evidence>
<keyword evidence="2" id="KW-1185">Reference proteome</keyword>
<sequence length="347" mass="40691">MEEGNQEERYDSLDEYSNNYKIYKEIQSSVGEDYKLFPEDIIIKDTENRLFIIMNSLRLRKYLMKFNDMENCQNNNCCGYINYMLNKTIRTLNIPHEPIFHFYINYINHYSNAQIKNLCASKINHMKEEKYTKTDQLYNAYEICNLFIANKQDTLTCSLAKSCATLYNNIFIAHSELNDVKFCKALKNFKDVLKSNKLTSTIKCGAESFNLFPYPESCTVLLEKAKQGTSFMDKQDRMLERQVESEKPSYPKEEQMIQIRENYTTSPGSLSTTLPISLFSSGMGGLLILLSFYKFTPLGQWLKLRTQRFGGITKNCDEELYEMQQPTSEYDERHSEYNEYNIAYNSL</sequence>
<dbReference type="InterPro" id="IPR008780">
    <property type="entry name" value="Plasmodium_Vir"/>
</dbReference>
<dbReference type="Pfam" id="PF05795">
    <property type="entry name" value="Plasmodium_Vir"/>
    <property type="match status" value="1"/>
</dbReference>
<name>A0A1D3JD26_PLAOA</name>
<dbReference type="OrthoDB" id="389398at2759"/>
<accession>A0A1D3JD26</accession>
<dbReference type="VEuPathDB" id="PlasmoDB:PocGH01_00134100"/>
<dbReference type="AlphaFoldDB" id="A0A1D3JD26"/>
<reference evidence="1 2" key="1">
    <citation type="submission" date="2016-06" db="EMBL/GenBank/DDBJ databases">
        <authorList>
            <consortium name="Pathogen Informatics"/>
        </authorList>
    </citation>
    <scope>NUCLEOTIDE SEQUENCE [LARGE SCALE GENOMIC DNA]</scope>
    <source>
        <strain evidence="1">PocGH01</strain>
    </source>
</reference>
<gene>
    <name evidence="1" type="primary">PocGH01_00134100</name>
    <name evidence="1" type="ORF">POCGH01_00134100</name>
</gene>
<dbReference type="EMBL" id="FLRI01000154">
    <property type="protein sequence ID" value="SBT83601.1"/>
    <property type="molecule type" value="Genomic_DNA"/>
</dbReference>